<organism evidence="3 4">
    <name type="scientific">Penicillium thymicola</name>
    <dbReference type="NCBI Taxonomy" id="293382"/>
    <lineage>
        <taxon>Eukaryota</taxon>
        <taxon>Fungi</taxon>
        <taxon>Dikarya</taxon>
        <taxon>Ascomycota</taxon>
        <taxon>Pezizomycotina</taxon>
        <taxon>Eurotiomycetes</taxon>
        <taxon>Eurotiomycetidae</taxon>
        <taxon>Eurotiales</taxon>
        <taxon>Aspergillaceae</taxon>
        <taxon>Penicillium</taxon>
    </lineage>
</organism>
<keyword evidence="4" id="KW-1185">Reference proteome</keyword>
<reference evidence="3" key="2">
    <citation type="journal article" date="2016" name="Fungal Biol.">
        <title>Ochratoxin A production by Penicillium thymicola.</title>
        <authorList>
            <person name="Nguyen H.D.T."/>
            <person name="McMullin D.R."/>
            <person name="Ponomareva E."/>
            <person name="Riley R."/>
            <person name="Pomraning K.R."/>
            <person name="Baker S.E."/>
            <person name="Seifert K.A."/>
        </authorList>
    </citation>
    <scope>NUCLEOTIDE SEQUENCE</scope>
    <source>
        <strain evidence="3">DAOM 180753</strain>
    </source>
</reference>
<sequence>MRVKWGEGKRDNQQKDENKKKISENNREITGKENWRKIEKKKKKTQQKEKQRKASREREYIVTYTHMDLLSIFHFSVHLLPLFDHRVKPSTSLTSGVP</sequence>
<comment type="caution">
    <text evidence="3">The sequence shown here is derived from an EMBL/GenBank/DDBJ whole genome shotgun (WGS) entry which is preliminary data.</text>
</comment>
<feature type="compositionally biased region" description="Basic and acidic residues" evidence="1">
    <location>
        <begin position="46"/>
        <end position="57"/>
    </location>
</feature>
<reference evidence="3" key="1">
    <citation type="submission" date="2015-06" db="EMBL/GenBank/DDBJ databases">
        <authorList>
            <person name="Nguyen H."/>
        </authorList>
    </citation>
    <scope>NUCLEOTIDE SEQUENCE</scope>
    <source>
        <strain evidence="3">DAOM 180753</strain>
    </source>
</reference>
<dbReference type="AlphaFoldDB" id="A0AAI9T947"/>
<name>A0AAI9T947_PENTH</name>
<evidence type="ECO:0000256" key="1">
    <source>
        <dbReference type="SAM" id="MobiDB-lite"/>
    </source>
</evidence>
<evidence type="ECO:0000256" key="2">
    <source>
        <dbReference type="SAM" id="Phobius"/>
    </source>
</evidence>
<feature type="region of interest" description="Disordered" evidence="1">
    <location>
        <begin position="1"/>
        <end position="57"/>
    </location>
</feature>
<dbReference type="EMBL" id="LACB01000474">
    <property type="protein sequence ID" value="KAJ9483055.1"/>
    <property type="molecule type" value="Genomic_DNA"/>
</dbReference>
<gene>
    <name evidence="3" type="ORF">VN97_g10361</name>
</gene>
<protein>
    <submittedName>
        <fullName evidence="3">Uncharacterized protein</fullName>
    </submittedName>
</protein>
<accession>A0AAI9T947</accession>
<dbReference type="Proteomes" id="UP001227192">
    <property type="component" value="Unassembled WGS sequence"/>
</dbReference>
<feature type="compositionally biased region" description="Basic and acidic residues" evidence="1">
    <location>
        <begin position="1"/>
        <end position="37"/>
    </location>
</feature>
<evidence type="ECO:0000313" key="3">
    <source>
        <dbReference type="EMBL" id="KAJ9483055.1"/>
    </source>
</evidence>
<feature type="transmembrane region" description="Helical" evidence="2">
    <location>
        <begin position="60"/>
        <end position="83"/>
    </location>
</feature>
<evidence type="ECO:0000313" key="4">
    <source>
        <dbReference type="Proteomes" id="UP001227192"/>
    </source>
</evidence>
<keyword evidence="2" id="KW-0812">Transmembrane</keyword>
<keyword evidence="2" id="KW-0472">Membrane</keyword>
<proteinExistence type="predicted"/>
<keyword evidence="2" id="KW-1133">Transmembrane helix</keyword>